<comment type="caution">
    <text evidence="1">The sequence shown here is derived from an EMBL/GenBank/DDBJ whole genome shotgun (WGS) entry which is preliminary data.</text>
</comment>
<sequence>MTGHPARHTTGAARTAVVATALALSCLTGCSGDDSPSGAASKAESAARSAGAEVTGAASSLASRGSGALASATAEVGRKLDDIKGGVDVKDAVRLGKPAADGDRTTVQVTADNSAGSTKTFAVQVDFTDQDGTLRDMVLVTVSDVAAGASGKATARSNRELSGEVRAKVGRAVRY</sequence>
<organism evidence="1 2">
    <name type="scientific">Streptomyces cellulosae</name>
    <dbReference type="NCBI Taxonomy" id="1968"/>
    <lineage>
        <taxon>Bacteria</taxon>
        <taxon>Bacillati</taxon>
        <taxon>Actinomycetota</taxon>
        <taxon>Actinomycetes</taxon>
        <taxon>Kitasatosporales</taxon>
        <taxon>Streptomycetaceae</taxon>
        <taxon>Streptomyces</taxon>
    </lineage>
</organism>
<gene>
    <name evidence="1" type="ORF">ACIA8P_21705</name>
</gene>
<dbReference type="PROSITE" id="PS51257">
    <property type="entry name" value="PROKAR_LIPOPROTEIN"/>
    <property type="match status" value="1"/>
</dbReference>
<name>A0ABW7Y562_STRCE</name>
<protein>
    <recommendedName>
        <fullName evidence="3">Lipoprotein</fullName>
    </recommendedName>
</protein>
<evidence type="ECO:0000313" key="1">
    <source>
        <dbReference type="EMBL" id="MFI5677254.1"/>
    </source>
</evidence>
<evidence type="ECO:0000313" key="2">
    <source>
        <dbReference type="Proteomes" id="UP001612415"/>
    </source>
</evidence>
<proteinExistence type="predicted"/>
<dbReference type="EMBL" id="JBITDC010000007">
    <property type="protein sequence ID" value="MFI5677254.1"/>
    <property type="molecule type" value="Genomic_DNA"/>
</dbReference>
<accession>A0ABW7Y562</accession>
<keyword evidence="2" id="KW-1185">Reference proteome</keyword>
<dbReference type="Proteomes" id="UP001612415">
    <property type="component" value="Unassembled WGS sequence"/>
</dbReference>
<reference evidence="1 2" key="1">
    <citation type="submission" date="2024-10" db="EMBL/GenBank/DDBJ databases">
        <title>The Natural Products Discovery Center: Release of the First 8490 Sequenced Strains for Exploring Actinobacteria Biosynthetic Diversity.</title>
        <authorList>
            <person name="Kalkreuter E."/>
            <person name="Kautsar S.A."/>
            <person name="Yang D."/>
            <person name="Bader C.D."/>
            <person name="Teijaro C.N."/>
            <person name="Fluegel L."/>
            <person name="Davis C.M."/>
            <person name="Simpson J.R."/>
            <person name="Lauterbach L."/>
            <person name="Steele A.D."/>
            <person name="Gui C."/>
            <person name="Meng S."/>
            <person name="Li G."/>
            <person name="Viehrig K."/>
            <person name="Ye F."/>
            <person name="Su P."/>
            <person name="Kiefer A.F."/>
            <person name="Nichols A."/>
            <person name="Cepeda A.J."/>
            <person name="Yan W."/>
            <person name="Fan B."/>
            <person name="Jiang Y."/>
            <person name="Adhikari A."/>
            <person name="Zheng C.-J."/>
            <person name="Schuster L."/>
            <person name="Cowan T.M."/>
            <person name="Smanski M.J."/>
            <person name="Chevrette M.G."/>
            <person name="De Carvalho L.P.S."/>
            <person name="Shen B."/>
        </authorList>
    </citation>
    <scope>NUCLEOTIDE SEQUENCE [LARGE SCALE GENOMIC DNA]</scope>
    <source>
        <strain evidence="1 2">NPDC051599</strain>
    </source>
</reference>
<evidence type="ECO:0008006" key="3">
    <source>
        <dbReference type="Google" id="ProtNLM"/>
    </source>
</evidence>
<dbReference type="RefSeq" id="WP_398657908.1">
    <property type="nucleotide sequence ID" value="NZ_JBITDC010000007.1"/>
</dbReference>